<comment type="caution">
    <text evidence="2">The sequence shown here is derived from an EMBL/GenBank/DDBJ whole genome shotgun (WGS) entry which is preliminary data.</text>
</comment>
<proteinExistence type="predicted"/>
<evidence type="ECO:0000256" key="1">
    <source>
        <dbReference type="SAM" id="MobiDB-lite"/>
    </source>
</evidence>
<dbReference type="AlphaFoldDB" id="A0A8H6K7G2"/>
<sequence>MMRTSSPIYESPTRATTKSASKTLKEVCLPTPTSRCFRTPTSANSVTIRTSGCFGSRATRARARLCYCAALSTSYKQRAREKPCSTSSIKLPTSDSTLR</sequence>
<accession>A0A8H6K7G2</accession>
<reference evidence="2" key="1">
    <citation type="journal article" date="2020" name="Phytopathology">
        <title>Genome Sequence Resources of Colletotrichum truncatum, C. plurivorum, C. musicola, and C. sojae: Four Species Pathogenic to Soybean (Glycine max).</title>
        <authorList>
            <person name="Rogerio F."/>
            <person name="Boufleur T.R."/>
            <person name="Ciampi-Guillardi M."/>
            <person name="Sukno S.A."/>
            <person name="Thon M.R."/>
            <person name="Massola Junior N.S."/>
            <person name="Baroncelli R."/>
        </authorList>
    </citation>
    <scope>NUCLEOTIDE SEQUENCE</scope>
    <source>
        <strain evidence="2">LFN0074</strain>
    </source>
</reference>
<dbReference type="Proteomes" id="UP000639643">
    <property type="component" value="Unassembled WGS sequence"/>
</dbReference>
<evidence type="ECO:0000313" key="3">
    <source>
        <dbReference type="Proteomes" id="UP000639643"/>
    </source>
</evidence>
<name>A0A8H6K7G2_9PEZI</name>
<gene>
    <name evidence="2" type="ORF">CMUS01_09559</name>
</gene>
<evidence type="ECO:0000313" key="2">
    <source>
        <dbReference type="EMBL" id="KAF6826192.1"/>
    </source>
</evidence>
<dbReference type="EMBL" id="WIGM01000409">
    <property type="protein sequence ID" value="KAF6826192.1"/>
    <property type="molecule type" value="Genomic_DNA"/>
</dbReference>
<protein>
    <submittedName>
        <fullName evidence="2">Uncharacterized protein</fullName>
    </submittedName>
</protein>
<feature type="region of interest" description="Disordered" evidence="1">
    <location>
        <begin position="76"/>
        <end position="99"/>
    </location>
</feature>
<feature type="compositionally biased region" description="Polar residues" evidence="1">
    <location>
        <begin position="84"/>
        <end position="99"/>
    </location>
</feature>
<keyword evidence="3" id="KW-1185">Reference proteome</keyword>
<organism evidence="2 3">
    <name type="scientific">Colletotrichum musicola</name>
    <dbReference type="NCBI Taxonomy" id="2175873"/>
    <lineage>
        <taxon>Eukaryota</taxon>
        <taxon>Fungi</taxon>
        <taxon>Dikarya</taxon>
        <taxon>Ascomycota</taxon>
        <taxon>Pezizomycotina</taxon>
        <taxon>Sordariomycetes</taxon>
        <taxon>Hypocreomycetidae</taxon>
        <taxon>Glomerellales</taxon>
        <taxon>Glomerellaceae</taxon>
        <taxon>Colletotrichum</taxon>
        <taxon>Colletotrichum orchidearum species complex</taxon>
    </lineage>
</organism>